<protein>
    <submittedName>
        <fullName evidence="4">Site-specific DNA recombinase</fullName>
    </submittedName>
</protein>
<dbReference type="GO" id="GO:0003677">
    <property type="term" value="F:DNA binding"/>
    <property type="evidence" value="ECO:0007669"/>
    <property type="project" value="InterPro"/>
</dbReference>
<organism evidence="4 5">
    <name type="scientific">Lihuaxuella thermophila</name>
    <dbReference type="NCBI Taxonomy" id="1173111"/>
    <lineage>
        <taxon>Bacteria</taxon>
        <taxon>Bacillati</taxon>
        <taxon>Bacillota</taxon>
        <taxon>Bacilli</taxon>
        <taxon>Bacillales</taxon>
        <taxon>Thermoactinomycetaceae</taxon>
        <taxon>Lihuaxuella</taxon>
    </lineage>
</organism>
<dbReference type="PANTHER" id="PTHR30461:SF23">
    <property type="entry name" value="DNA RECOMBINASE-RELATED"/>
    <property type="match status" value="1"/>
</dbReference>
<dbReference type="Gene3D" id="3.40.50.1390">
    <property type="entry name" value="Resolvase, N-terminal catalytic domain"/>
    <property type="match status" value="1"/>
</dbReference>
<keyword evidence="5" id="KW-1185">Reference proteome</keyword>
<dbReference type="Pfam" id="PF07508">
    <property type="entry name" value="Recombinase"/>
    <property type="match status" value="1"/>
</dbReference>
<dbReference type="PROSITE" id="PS51737">
    <property type="entry name" value="RECOMBINASE_DNA_BIND"/>
    <property type="match status" value="1"/>
</dbReference>
<dbReference type="Pfam" id="PF13408">
    <property type="entry name" value="Zn_ribbon_recom"/>
    <property type="match status" value="1"/>
</dbReference>
<dbReference type="Gene3D" id="3.90.1750.20">
    <property type="entry name" value="Putative Large Serine Recombinase, Chain B, Domain 2"/>
    <property type="match status" value="1"/>
</dbReference>
<dbReference type="SUPFAM" id="SSF53041">
    <property type="entry name" value="Resolvase-like"/>
    <property type="match status" value="1"/>
</dbReference>
<dbReference type="InterPro" id="IPR036162">
    <property type="entry name" value="Resolvase-like_N_sf"/>
</dbReference>
<dbReference type="PANTHER" id="PTHR30461">
    <property type="entry name" value="DNA-INVERTASE FROM LAMBDOID PROPHAGE"/>
    <property type="match status" value="1"/>
</dbReference>
<dbReference type="InterPro" id="IPR038109">
    <property type="entry name" value="DNA_bind_recomb_sf"/>
</dbReference>
<feature type="domain" description="Recombinase" evidence="3">
    <location>
        <begin position="152"/>
        <end position="289"/>
    </location>
</feature>
<dbReference type="Pfam" id="PF00239">
    <property type="entry name" value="Resolvase"/>
    <property type="match status" value="1"/>
</dbReference>
<dbReference type="CDD" id="cd00338">
    <property type="entry name" value="Ser_Recombinase"/>
    <property type="match status" value="1"/>
</dbReference>
<name>A0A1H8AXM9_9BACL</name>
<evidence type="ECO:0000259" key="3">
    <source>
        <dbReference type="PROSITE" id="PS51737"/>
    </source>
</evidence>
<evidence type="ECO:0000313" key="5">
    <source>
        <dbReference type="Proteomes" id="UP000199695"/>
    </source>
</evidence>
<dbReference type="Proteomes" id="UP000199695">
    <property type="component" value="Unassembled WGS sequence"/>
</dbReference>
<evidence type="ECO:0000313" key="4">
    <source>
        <dbReference type="EMBL" id="SEM74247.1"/>
    </source>
</evidence>
<proteinExistence type="predicted"/>
<dbReference type="InterPro" id="IPR011109">
    <property type="entry name" value="DNA_bind_recombinase_dom"/>
</dbReference>
<dbReference type="PROSITE" id="PS51736">
    <property type="entry name" value="RECOMBINASES_3"/>
    <property type="match status" value="1"/>
</dbReference>
<reference evidence="4 5" key="1">
    <citation type="submission" date="2016-10" db="EMBL/GenBank/DDBJ databases">
        <authorList>
            <person name="de Groot N.N."/>
        </authorList>
    </citation>
    <scope>NUCLEOTIDE SEQUENCE [LARGE SCALE GENOMIC DNA]</scope>
    <source>
        <strain evidence="4 5">DSM 46701</strain>
    </source>
</reference>
<dbReference type="OrthoDB" id="9811097at2"/>
<gene>
    <name evidence="4" type="ORF">SAMN05444955_101355</name>
</gene>
<sequence length="502" mass="58959">MIGIYARVSTEESARKGYSIKDQLSDCRKKAQTTDAIEYVDEGISGEFLDRPALTRLREDVRKGLITKVVCLDPDRLSRKLMNQLIISEEFERRGVELVFVNGEYAKTPEGQLFYSMRGAISEFEKAKINERMSRGRREKARQGKVVKDPKIYGYDYDKETEQLVINEEEAKVVRLIFDLFTKPNDQVNGMNGIAHYLTKKRIPTKRGATVWHRQVVRQLLMNRAYIGEFYQNRWNTEGMLGNKFKDPEERVSMRLRPEEEWIKIPCPAIIDETTFHHAQKLLSESRRRWAKKSKHPYLLSGLLRCGDCKNTMTGRKAKNWGKYVFQYTDRKNFSGAKNPGCGRSVSCEKLDHHVWEQIVNWLNQPDEIAVAAASITDNPNSKSIEEADLERLEKEIEKARAGRKRLFKMFQEEPDLEAEIRQEIRELKEREDELIRQIHDLKDHKKQNDEICYTYELMKEAAEHYLVKGTDDLTFEDKRELIRQVVREIVVFEDRVEIYTF</sequence>
<dbReference type="STRING" id="1173111.SAMN05444955_101355"/>
<evidence type="ECO:0000256" key="1">
    <source>
        <dbReference type="SAM" id="Coils"/>
    </source>
</evidence>
<evidence type="ECO:0000259" key="2">
    <source>
        <dbReference type="PROSITE" id="PS51736"/>
    </source>
</evidence>
<dbReference type="InterPro" id="IPR006119">
    <property type="entry name" value="Resolv_N"/>
</dbReference>
<dbReference type="GO" id="GO:0000150">
    <property type="term" value="F:DNA strand exchange activity"/>
    <property type="evidence" value="ECO:0007669"/>
    <property type="project" value="InterPro"/>
</dbReference>
<keyword evidence="1" id="KW-0175">Coiled coil</keyword>
<dbReference type="InterPro" id="IPR050639">
    <property type="entry name" value="SSR_resolvase"/>
</dbReference>
<feature type="coiled-coil region" evidence="1">
    <location>
        <begin position="383"/>
        <end position="445"/>
    </location>
</feature>
<dbReference type="EMBL" id="FOCQ01000001">
    <property type="protein sequence ID" value="SEM74247.1"/>
    <property type="molecule type" value="Genomic_DNA"/>
</dbReference>
<dbReference type="RefSeq" id="WP_089964664.1">
    <property type="nucleotide sequence ID" value="NZ_FOCQ01000001.1"/>
</dbReference>
<dbReference type="InterPro" id="IPR025827">
    <property type="entry name" value="Zn_ribbon_recom_dom"/>
</dbReference>
<dbReference type="AlphaFoldDB" id="A0A1H8AXM9"/>
<dbReference type="SMART" id="SM00857">
    <property type="entry name" value="Resolvase"/>
    <property type="match status" value="1"/>
</dbReference>
<feature type="domain" description="Resolvase/invertase-type recombinase catalytic" evidence="2">
    <location>
        <begin position="1"/>
        <end position="144"/>
    </location>
</feature>
<accession>A0A1H8AXM9</accession>